<evidence type="ECO:0000256" key="1">
    <source>
        <dbReference type="SAM" id="MobiDB-lite"/>
    </source>
</evidence>
<reference evidence="2 3" key="1">
    <citation type="submission" date="2016-10" db="EMBL/GenBank/DDBJ databases">
        <authorList>
            <person name="de Groot N.N."/>
        </authorList>
    </citation>
    <scope>NUCLEOTIDE SEQUENCE [LARGE SCALE GENOMIC DNA]</scope>
    <source>
        <strain evidence="2 3">DSM 2895</strain>
    </source>
</reference>
<feature type="region of interest" description="Disordered" evidence="1">
    <location>
        <begin position="328"/>
        <end position="365"/>
    </location>
</feature>
<dbReference type="Proteomes" id="UP000182836">
    <property type="component" value="Unassembled WGS sequence"/>
</dbReference>
<dbReference type="AlphaFoldDB" id="A0A1G8WJ90"/>
<protein>
    <recommendedName>
        <fullName evidence="4">Helix-turn-helix domain-containing protein</fullName>
    </recommendedName>
</protein>
<feature type="compositionally biased region" description="Basic and acidic residues" evidence="1">
    <location>
        <begin position="159"/>
        <end position="176"/>
    </location>
</feature>
<gene>
    <name evidence="2" type="ORF">SAMN04487909_12873</name>
</gene>
<sequence length="365" mass="41605">MNDKTVYRVKKDTNFIVMNKTGLQDKQLSWKAKGLLAYMLSMPDNWKFHNEELATHSPEGVGVIKSAIKELKERGYVVREPIRDEKGKVKEWGTFVYEVPQAPEGEKPPLDDKRPEVKNPPTGETSGWENHPVENRPLLNNDLSLSNDFTEKDRLIDSKQEHAQEDDFEPTSKPKGDGIPITAPGAVQEEISPTDRFNKIEQHYIMRRGGFCLNGKDSKAITEILKEGISSETIIAGIDRAFDTYEPKYSGDKIRAFSYCSTVIRQMHYEKTEREKALRDVERFNPDEGSVKPTGSTKPHIGGKRGYQNQRKDELPPLIREQIERQQRMAAGEFNPSEGKASAEDTDEKKRRVQELLKEMGEVKA</sequence>
<accession>A0A1G8WJ90</accession>
<evidence type="ECO:0008006" key="4">
    <source>
        <dbReference type="Google" id="ProtNLM"/>
    </source>
</evidence>
<feature type="region of interest" description="Disordered" evidence="1">
    <location>
        <begin position="100"/>
        <end position="144"/>
    </location>
</feature>
<dbReference type="PANTHER" id="PTHR37293">
    <property type="entry name" value="PHAGE REPLICATION PROTEIN-RELATED"/>
    <property type="match status" value="1"/>
</dbReference>
<dbReference type="GeneID" id="42309134"/>
<feature type="region of interest" description="Disordered" evidence="1">
    <location>
        <begin position="285"/>
        <end position="315"/>
    </location>
</feature>
<evidence type="ECO:0000313" key="2">
    <source>
        <dbReference type="EMBL" id="SDJ78429.1"/>
    </source>
</evidence>
<name>A0A1G8WJ90_ANEMI</name>
<dbReference type="OrthoDB" id="9803733at2"/>
<proteinExistence type="predicted"/>
<dbReference type="EMBL" id="FNED01000028">
    <property type="protein sequence ID" value="SDJ78429.1"/>
    <property type="molecule type" value="Genomic_DNA"/>
</dbReference>
<organism evidence="2 3">
    <name type="scientific">Aneurinibacillus migulanus</name>
    <name type="common">Bacillus migulanus</name>
    <dbReference type="NCBI Taxonomy" id="47500"/>
    <lineage>
        <taxon>Bacteria</taxon>
        <taxon>Bacillati</taxon>
        <taxon>Bacillota</taxon>
        <taxon>Bacilli</taxon>
        <taxon>Bacillales</taxon>
        <taxon>Paenibacillaceae</taxon>
        <taxon>Aneurinibacillus group</taxon>
        <taxon>Aneurinibacillus</taxon>
    </lineage>
</organism>
<dbReference type="PANTHER" id="PTHR37293:SF9">
    <property type="entry name" value="PHI ETA ORF 22-LIKE PROTEIN"/>
    <property type="match status" value="1"/>
</dbReference>
<evidence type="ECO:0000313" key="3">
    <source>
        <dbReference type="Proteomes" id="UP000182836"/>
    </source>
</evidence>
<feature type="region of interest" description="Disordered" evidence="1">
    <location>
        <begin position="159"/>
        <end position="179"/>
    </location>
</feature>
<dbReference type="InterPro" id="IPR053162">
    <property type="entry name" value="DnaD"/>
</dbReference>
<feature type="compositionally biased region" description="Basic and acidic residues" evidence="1">
    <location>
        <begin position="341"/>
        <end position="365"/>
    </location>
</feature>
<feature type="compositionally biased region" description="Basic and acidic residues" evidence="1">
    <location>
        <begin position="104"/>
        <end position="117"/>
    </location>
</feature>
<dbReference type="RefSeq" id="WP_052811660.1">
    <property type="nucleotide sequence ID" value="NZ_BJOA01000092.1"/>
</dbReference>